<organism evidence="4">
    <name type="scientific">Dunaliella tertiolecta</name>
    <name type="common">Green alga</name>
    <dbReference type="NCBI Taxonomy" id="3047"/>
    <lineage>
        <taxon>Eukaryota</taxon>
        <taxon>Viridiplantae</taxon>
        <taxon>Chlorophyta</taxon>
        <taxon>core chlorophytes</taxon>
        <taxon>Chlorophyceae</taxon>
        <taxon>CS clade</taxon>
        <taxon>Chlamydomonadales</taxon>
        <taxon>Dunaliellaceae</taxon>
        <taxon>Dunaliella</taxon>
    </lineage>
</organism>
<dbReference type="CDD" id="cd03442">
    <property type="entry name" value="BFIT_BACH"/>
    <property type="match status" value="2"/>
</dbReference>
<dbReference type="Pfam" id="PF03061">
    <property type="entry name" value="4HBT"/>
    <property type="match status" value="2"/>
</dbReference>
<dbReference type="GO" id="GO:0006637">
    <property type="term" value="P:acyl-CoA metabolic process"/>
    <property type="evidence" value="ECO:0007669"/>
    <property type="project" value="TreeGrafter"/>
</dbReference>
<dbReference type="GO" id="GO:0052816">
    <property type="term" value="F:long-chain fatty acyl-CoA hydrolase activity"/>
    <property type="evidence" value="ECO:0007669"/>
    <property type="project" value="TreeGrafter"/>
</dbReference>
<dbReference type="GO" id="GO:0005829">
    <property type="term" value="C:cytosol"/>
    <property type="evidence" value="ECO:0007669"/>
    <property type="project" value="TreeGrafter"/>
</dbReference>
<dbReference type="SUPFAM" id="SSF54637">
    <property type="entry name" value="Thioesterase/thiol ester dehydrase-isomerase"/>
    <property type="match status" value="2"/>
</dbReference>
<feature type="region of interest" description="Disordered" evidence="2">
    <location>
        <begin position="234"/>
        <end position="254"/>
    </location>
</feature>
<feature type="domain" description="HotDog ACOT-type" evidence="3">
    <location>
        <begin position="115"/>
        <end position="227"/>
    </location>
</feature>
<reference evidence="4" key="1">
    <citation type="submission" date="2021-01" db="EMBL/GenBank/DDBJ databases">
        <authorList>
            <person name="Corre E."/>
            <person name="Pelletier E."/>
            <person name="Niang G."/>
            <person name="Scheremetjew M."/>
            <person name="Finn R."/>
            <person name="Kale V."/>
            <person name="Holt S."/>
            <person name="Cochrane G."/>
            <person name="Meng A."/>
            <person name="Brown T."/>
            <person name="Cohen L."/>
        </authorList>
    </citation>
    <scope>NUCLEOTIDE SEQUENCE</scope>
    <source>
        <strain evidence="4">CCMP1320</strain>
    </source>
</reference>
<keyword evidence="1" id="KW-0378">Hydrolase</keyword>
<name>A0A7S3R6G0_DUNTE</name>
<dbReference type="InterPro" id="IPR040170">
    <property type="entry name" value="Cytosol_ACT"/>
</dbReference>
<accession>A0A7S3R6G0</accession>
<feature type="compositionally biased region" description="Basic residues" evidence="2">
    <location>
        <begin position="379"/>
        <end position="388"/>
    </location>
</feature>
<evidence type="ECO:0000259" key="3">
    <source>
        <dbReference type="PROSITE" id="PS51770"/>
    </source>
</evidence>
<evidence type="ECO:0000313" key="4">
    <source>
        <dbReference type="EMBL" id="CAE0504141.1"/>
    </source>
</evidence>
<dbReference type="Gene3D" id="3.10.129.10">
    <property type="entry name" value="Hotdog Thioesterase"/>
    <property type="match status" value="2"/>
</dbReference>
<protein>
    <recommendedName>
        <fullName evidence="3">HotDog ACOT-type domain-containing protein</fullName>
    </recommendedName>
</protein>
<dbReference type="PANTHER" id="PTHR11049">
    <property type="entry name" value="ACYL COENZYME A THIOESTER HYDROLASE"/>
    <property type="match status" value="1"/>
</dbReference>
<feature type="compositionally biased region" description="Basic and acidic residues" evidence="2">
    <location>
        <begin position="468"/>
        <end position="482"/>
    </location>
</feature>
<feature type="compositionally biased region" description="Low complexity" evidence="2">
    <location>
        <begin position="389"/>
        <end position="398"/>
    </location>
</feature>
<evidence type="ECO:0000256" key="2">
    <source>
        <dbReference type="SAM" id="MobiDB-lite"/>
    </source>
</evidence>
<gene>
    <name evidence="4" type="ORF">DTER00134_LOCUS19214</name>
</gene>
<sequence length="681" mass="73042">MLVDAEEIIALKTLVLDLQSRVSALEQHTPGYKAKPRQVSLEECDKADGLSSSGERPLPAGAYAAHVGQLSSMSHVPPGSQASTRQGGAGGSTNTMPQHLDRHVSPALPPAVPMATTRVVMHQIVLPSEVDSLGICFGGQVLSWIDVCAGMSAKTLAKASCVTASVDAVHFLRPCRLGTVVIVAAQVNRTFKSSMEVGVRVESEDMKTGARYHCCSAYLTFVVLADRANKQMAEQQGQQLHSNQARSPCQAEQRPVLPRVVPSTKNHAHTFEAAQVRRMARLTARAESRSNPTAAAAAELCRLQPITHREGGPTLPPSITLPAPLAAPSCQLSGQFGGSQFSSQFGGGPPSPWPGIQLPQHDQGQSCGSEQSGLGKQRSQQHHHHHHQQQQQEQQQQQGVHFTCSAAISPAAATELAERVVNEAVQASRAESCLNRREQHAGDKHTCRGSTHRAKESATFRVSSWGERGGEGDGGKLADCEGCRPSSGGSGSSATQSSRSGELDAFEQLYVTPNYTVAYVTQSIMPQHANTLGITFGGQVMSWMEQCAYISASRLRASHILTAAMDSVSFAKSTKVGDILYVTSQVTAMFMSSLEVLVSVHGEDPQVGELFHCADAFITLVTVSRDCGQPMQLPFQLQPVTDTDRLRQEGALKRRVDRLRMRAECANAESGHPSLDGSTWE</sequence>
<feature type="compositionally biased region" description="Polar residues" evidence="2">
    <location>
        <begin position="360"/>
        <end position="378"/>
    </location>
</feature>
<dbReference type="InterPro" id="IPR029069">
    <property type="entry name" value="HotDog_dom_sf"/>
</dbReference>
<feature type="region of interest" description="Disordered" evidence="2">
    <location>
        <begin position="330"/>
        <end position="400"/>
    </location>
</feature>
<proteinExistence type="predicted"/>
<dbReference type="PANTHER" id="PTHR11049:SF16">
    <property type="entry name" value="PROTEIN VDLD"/>
    <property type="match status" value="1"/>
</dbReference>
<dbReference type="InterPro" id="IPR033120">
    <property type="entry name" value="HOTDOG_ACOT"/>
</dbReference>
<evidence type="ECO:0000256" key="1">
    <source>
        <dbReference type="ARBA" id="ARBA00022801"/>
    </source>
</evidence>
<dbReference type="InterPro" id="IPR006683">
    <property type="entry name" value="Thioestr_dom"/>
</dbReference>
<feature type="region of interest" description="Disordered" evidence="2">
    <location>
        <begin position="73"/>
        <end position="104"/>
    </location>
</feature>
<feature type="compositionally biased region" description="Basic and acidic residues" evidence="2">
    <location>
        <begin position="434"/>
        <end position="446"/>
    </location>
</feature>
<feature type="compositionally biased region" description="Polar residues" evidence="2">
    <location>
        <begin position="234"/>
        <end position="247"/>
    </location>
</feature>
<feature type="compositionally biased region" description="Polar residues" evidence="2">
    <location>
        <begin position="73"/>
        <end position="97"/>
    </location>
</feature>
<dbReference type="AlphaFoldDB" id="A0A7S3R6G0"/>
<dbReference type="EMBL" id="HBIP01031643">
    <property type="protein sequence ID" value="CAE0504141.1"/>
    <property type="molecule type" value="Transcribed_RNA"/>
</dbReference>
<dbReference type="PROSITE" id="PS51770">
    <property type="entry name" value="HOTDOG_ACOT"/>
    <property type="match status" value="2"/>
</dbReference>
<feature type="domain" description="HotDog ACOT-type" evidence="3">
    <location>
        <begin position="514"/>
        <end position="626"/>
    </location>
</feature>
<feature type="region of interest" description="Disordered" evidence="2">
    <location>
        <begin position="430"/>
        <end position="499"/>
    </location>
</feature>